<reference evidence="1" key="1">
    <citation type="submission" date="2020-05" db="EMBL/GenBank/DDBJ databases">
        <title>Large-scale comparative analyses of tick genomes elucidate their genetic diversity and vector capacities.</title>
        <authorList>
            <person name="Jia N."/>
            <person name="Wang J."/>
            <person name="Shi W."/>
            <person name="Du L."/>
            <person name="Sun Y."/>
            <person name="Zhan W."/>
            <person name="Jiang J."/>
            <person name="Wang Q."/>
            <person name="Zhang B."/>
            <person name="Ji P."/>
            <person name="Sakyi L.B."/>
            <person name="Cui X."/>
            <person name="Yuan T."/>
            <person name="Jiang B."/>
            <person name="Yang W."/>
            <person name="Lam T.T.-Y."/>
            <person name="Chang Q."/>
            <person name="Ding S."/>
            <person name="Wang X."/>
            <person name="Zhu J."/>
            <person name="Ruan X."/>
            <person name="Zhao L."/>
            <person name="Wei J."/>
            <person name="Que T."/>
            <person name="Du C."/>
            <person name="Cheng J."/>
            <person name="Dai P."/>
            <person name="Han X."/>
            <person name="Huang E."/>
            <person name="Gao Y."/>
            <person name="Liu J."/>
            <person name="Shao H."/>
            <person name="Ye R."/>
            <person name="Li L."/>
            <person name="Wei W."/>
            <person name="Wang X."/>
            <person name="Wang C."/>
            <person name="Yang T."/>
            <person name="Huo Q."/>
            <person name="Li W."/>
            <person name="Guo W."/>
            <person name="Chen H."/>
            <person name="Zhou L."/>
            <person name="Ni X."/>
            <person name="Tian J."/>
            <person name="Zhou Y."/>
            <person name="Sheng Y."/>
            <person name="Liu T."/>
            <person name="Pan Y."/>
            <person name="Xia L."/>
            <person name="Li J."/>
            <person name="Zhao F."/>
            <person name="Cao W."/>
        </authorList>
    </citation>
    <scope>NUCLEOTIDE SEQUENCE</scope>
    <source>
        <strain evidence="1">Hyas-2018</strain>
    </source>
</reference>
<evidence type="ECO:0000313" key="1">
    <source>
        <dbReference type="EMBL" id="KAH6944702.1"/>
    </source>
</evidence>
<gene>
    <name evidence="1" type="ORF">HPB50_004584</name>
</gene>
<protein>
    <submittedName>
        <fullName evidence="1">Uncharacterized protein</fullName>
    </submittedName>
</protein>
<proteinExistence type="predicted"/>
<dbReference type="EMBL" id="CM023481">
    <property type="protein sequence ID" value="KAH6944702.1"/>
    <property type="molecule type" value="Genomic_DNA"/>
</dbReference>
<evidence type="ECO:0000313" key="2">
    <source>
        <dbReference type="Proteomes" id="UP000821845"/>
    </source>
</evidence>
<sequence>MADPAALSENNDQLQKVKRLVAVYFALRSKRIAQRRRLDRDIDEEVRRGEETVRRIQANAFTTAAVVASAAFIHRERWAFQRNERWFEETLPNLGEHHFKQAFRVTPSTFRYLVESCRSVLERQTTRLRKPISVEKRVAVGLYRLCSSAEDRTIGHLFGIGRSTVNVTYREFCKAVIDLLEKEWLRMVRPEEMKEHMKEFFAFSGFPQGIGALDGCHFGVSPPKEDAVDYHNYKGWYSIILLALVDHMYRFRYINIGAPGRCHDANVYGRSKLSALVEGGHFASPVAVIEGVEVQPIILCDQAFPLSTNLLKPYANALPDTPERSFNYNLSKTRRIVENAFGRLKARFRFIMKRMECYPSKR</sequence>
<keyword evidence="2" id="KW-1185">Reference proteome</keyword>
<organism evidence="1 2">
    <name type="scientific">Hyalomma asiaticum</name>
    <name type="common">Tick</name>
    <dbReference type="NCBI Taxonomy" id="266040"/>
    <lineage>
        <taxon>Eukaryota</taxon>
        <taxon>Metazoa</taxon>
        <taxon>Ecdysozoa</taxon>
        <taxon>Arthropoda</taxon>
        <taxon>Chelicerata</taxon>
        <taxon>Arachnida</taxon>
        <taxon>Acari</taxon>
        <taxon>Parasitiformes</taxon>
        <taxon>Ixodida</taxon>
        <taxon>Ixodoidea</taxon>
        <taxon>Ixodidae</taxon>
        <taxon>Hyalomminae</taxon>
        <taxon>Hyalomma</taxon>
    </lineage>
</organism>
<comment type="caution">
    <text evidence="1">The sequence shown here is derived from an EMBL/GenBank/DDBJ whole genome shotgun (WGS) entry which is preliminary data.</text>
</comment>
<accession>A0ACB7TB03</accession>
<name>A0ACB7TB03_HYAAI</name>
<dbReference type="Proteomes" id="UP000821845">
    <property type="component" value="Chromosome 1"/>
</dbReference>